<protein>
    <submittedName>
        <fullName evidence="5">Uncharacterized protein LOC106808439</fullName>
    </submittedName>
</protein>
<dbReference type="GeneID" id="106808439"/>
<feature type="compositionally biased region" description="Basic and acidic residues" evidence="1">
    <location>
        <begin position="1"/>
        <end position="15"/>
    </location>
</feature>
<dbReference type="Pfam" id="PF23070">
    <property type="entry name" value="DUF7043"/>
    <property type="match status" value="1"/>
</dbReference>
<dbReference type="Pfam" id="PF23069">
    <property type="entry name" value="DUF7042"/>
    <property type="match status" value="1"/>
</dbReference>
<feature type="region of interest" description="Disordered" evidence="1">
    <location>
        <begin position="1"/>
        <end position="21"/>
    </location>
</feature>
<proteinExistence type="predicted"/>
<reference evidence="5" key="1">
    <citation type="submission" date="2025-08" db="UniProtKB">
        <authorList>
            <consortium name="RefSeq"/>
        </authorList>
    </citation>
    <scope>IDENTIFICATION</scope>
</reference>
<gene>
    <name evidence="5" type="primary">LOC106808439</name>
</gene>
<organism evidence="4 5">
    <name type="scientific">Priapulus caudatus</name>
    <name type="common">Priapulid worm</name>
    <dbReference type="NCBI Taxonomy" id="37621"/>
    <lineage>
        <taxon>Eukaryota</taxon>
        <taxon>Metazoa</taxon>
        <taxon>Ecdysozoa</taxon>
        <taxon>Scalidophora</taxon>
        <taxon>Priapulida</taxon>
        <taxon>Priapulimorpha</taxon>
        <taxon>Priapulimorphida</taxon>
        <taxon>Priapulidae</taxon>
        <taxon>Priapulus</taxon>
    </lineage>
</organism>
<feature type="domain" description="DUF7043" evidence="3">
    <location>
        <begin position="136"/>
        <end position="243"/>
    </location>
</feature>
<dbReference type="InterPro" id="IPR055471">
    <property type="entry name" value="DUF7043"/>
</dbReference>
<evidence type="ECO:0000313" key="4">
    <source>
        <dbReference type="Proteomes" id="UP000695022"/>
    </source>
</evidence>
<evidence type="ECO:0000259" key="3">
    <source>
        <dbReference type="Pfam" id="PF23070"/>
    </source>
</evidence>
<name>A0ABM1E378_PRICU</name>
<dbReference type="PANTHER" id="PTHR22255">
    <property type="entry name" value="LP06548P"/>
    <property type="match status" value="1"/>
</dbReference>
<dbReference type="PANTHER" id="PTHR22255:SF9">
    <property type="entry name" value="LP06548P"/>
    <property type="match status" value="1"/>
</dbReference>
<feature type="domain" description="DUF7042" evidence="2">
    <location>
        <begin position="59"/>
        <end position="129"/>
    </location>
</feature>
<evidence type="ECO:0000256" key="1">
    <source>
        <dbReference type="SAM" id="MobiDB-lite"/>
    </source>
</evidence>
<sequence>MAETRCRVRSADRSSFRTTTRSANAGIRHPVSTCVPTTRSYGSATRRAPTYRYPSIRIVQLECTASWQEGSSNYMVGRFTHKSIKSDEEGYRCFVYEATPEGFNVAQSADATCNGLYTATGGPVSMRLRKDSYPSPMCSFPSWMTSLGKWRTLQGHDEFIVGNDGGIVTTFNSRHRVERSDRCIEVQSHSDNMTTLVAFTIKGCHRGYKCYKIHKRGQQIIEIESGFLVHSVEGACKDENFVSRDHFETLVPATPLTPESCPHGGRYEIMETTTDVICSNRKSTASFGCENQNEITVEHLCEGNSINDVELQVVKDIYDCHGYWEEDGVHYLVASDKNSATICMVFSHEDGAMRIANHLTSCERPSTRYLDKVTEFSVTSLGQCYSSSAGGFPGGGGWQALLLIVGSLLLTAASARL</sequence>
<evidence type="ECO:0000313" key="5">
    <source>
        <dbReference type="RefSeq" id="XP_014666649.1"/>
    </source>
</evidence>
<dbReference type="RefSeq" id="XP_014666649.1">
    <property type="nucleotide sequence ID" value="XM_014811163.1"/>
</dbReference>
<evidence type="ECO:0000259" key="2">
    <source>
        <dbReference type="Pfam" id="PF23069"/>
    </source>
</evidence>
<dbReference type="InterPro" id="IPR055470">
    <property type="entry name" value="DUF7042"/>
</dbReference>
<dbReference type="Proteomes" id="UP000695022">
    <property type="component" value="Unplaced"/>
</dbReference>
<accession>A0ABM1E378</accession>
<keyword evidence="4" id="KW-1185">Reference proteome</keyword>